<evidence type="ECO:0000256" key="2">
    <source>
        <dbReference type="ARBA" id="ARBA00022771"/>
    </source>
</evidence>
<keyword evidence="4 9" id="KW-0805">Transcription regulation</keyword>
<dbReference type="PROSITE" id="PS51843">
    <property type="entry name" value="NR_LBD"/>
    <property type="match status" value="1"/>
</dbReference>
<dbReference type="InterPro" id="IPR001628">
    <property type="entry name" value="Znf_hrmn_rcpt"/>
</dbReference>
<dbReference type="Proteomes" id="UP000014500">
    <property type="component" value="Unassembled WGS sequence"/>
</dbReference>
<comment type="subcellular location">
    <subcellularLocation>
        <location evidence="9">Nucleus</location>
    </subcellularLocation>
</comment>
<dbReference type="Pfam" id="PF00104">
    <property type="entry name" value="Hormone_recep"/>
    <property type="match status" value="1"/>
</dbReference>
<sequence length="505" mass="58138">MGRQLVQPHSFEGRSPPPHPALGLPRDLLASHSPSFTIGGESLPLVFPSTKPVSREQSFWYVVEIVYFLYDNDIKKKFDPFIMADDSSASEVSSTETKSRAPKICGACGDNAKSCHFGAISCDSCKAFFRRSVQNDAYKHFYCPYDGRCHISMSSRKCCQYCRFKKCETIGMEKGWVMSEEQRTELLRQRMKRKVEEKQSDQQFSCDGLTNYFKPHEIHCIKQVVSLYQDCYRELPFPCHQQPKHDDSYSNVDVICFFTLTIRRLTLFAQKFAPFSQLKLQDQNTLLRSGMVELCAIRGVHAYDSLRDCWPDRTLDLYKDSCCVRSADISRLVSADAFEIHMKFTVSVQELNLDETTLMLLLVCVLFAPDRPGLDCRVDVEKQQDYYLLLLRKYMNWRHGVEGASVLYPKLLLKLPDLRQLNDAHSRCSLRLDSNEIAQIQNQLKNLHVDKNCVVPTVLEETLLRWSGNWQMVSSSKSSSWSFITPDLTHSQSPLYDSRYDITSI</sequence>
<dbReference type="InterPro" id="IPR050234">
    <property type="entry name" value="Nuclear_hormone_rcpt_NR1"/>
</dbReference>
<evidence type="ECO:0008006" key="15">
    <source>
        <dbReference type="Google" id="ProtNLM"/>
    </source>
</evidence>
<comment type="similarity">
    <text evidence="9">Belongs to the nuclear hormone receptor family.</text>
</comment>
<dbReference type="PhylomeDB" id="T1JKD5"/>
<evidence type="ECO:0000256" key="9">
    <source>
        <dbReference type="RuleBase" id="RU004334"/>
    </source>
</evidence>
<dbReference type="SUPFAM" id="SSF48508">
    <property type="entry name" value="Nuclear receptor ligand-binding domain"/>
    <property type="match status" value="1"/>
</dbReference>
<dbReference type="PRINTS" id="PR00398">
    <property type="entry name" value="STRDHORMONER"/>
</dbReference>
<proteinExistence type="inferred from homology"/>
<evidence type="ECO:0000256" key="5">
    <source>
        <dbReference type="ARBA" id="ARBA00023125"/>
    </source>
</evidence>
<dbReference type="SMART" id="SM00430">
    <property type="entry name" value="HOLI"/>
    <property type="match status" value="1"/>
</dbReference>
<reference evidence="13" key="2">
    <citation type="submission" date="2015-02" db="UniProtKB">
        <authorList>
            <consortium name="EnsemblMetazoa"/>
        </authorList>
    </citation>
    <scope>IDENTIFICATION</scope>
</reference>
<dbReference type="GO" id="GO:0004879">
    <property type="term" value="F:nuclear receptor activity"/>
    <property type="evidence" value="ECO:0007669"/>
    <property type="project" value="TreeGrafter"/>
</dbReference>
<evidence type="ECO:0000256" key="8">
    <source>
        <dbReference type="ARBA" id="ARBA00023242"/>
    </source>
</evidence>
<dbReference type="PANTHER" id="PTHR24082:SF482">
    <property type="entry name" value="NUCLEAR RECEPTOR"/>
    <property type="match status" value="1"/>
</dbReference>
<dbReference type="OMA" id="VGNSWHY"/>
<dbReference type="SUPFAM" id="SSF57716">
    <property type="entry name" value="Glucocorticoid receptor-like (DNA-binding domain)"/>
    <property type="match status" value="1"/>
</dbReference>
<feature type="domain" description="Nuclear receptor" evidence="11">
    <location>
        <begin position="102"/>
        <end position="179"/>
    </location>
</feature>
<keyword evidence="14" id="KW-1185">Reference proteome</keyword>
<feature type="region of interest" description="Disordered" evidence="10">
    <location>
        <begin position="1"/>
        <end position="24"/>
    </location>
</feature>
<dbReference type="InterPro" id="IPR001723">
    <property type="entry name" value="Nuclear_hrmn_rcpt"/>
</dbReference>
<dbReference type="PROSITE" id="PS00031">
    <property type="entry name" value="NUCLEAR_REC_DBD_1"/>
    <property type="match status" value="1"/>
</dbReference>
<dbReference type="GO" id="GO:0005634">
    <property type="term" value="C:nucleus"/>
    <property type="evidence" value="ECO:0007669"/>
    <property type="project" value="UniProtKB-SubCell"/>
</dbReference>
<dbReference type="eggNOG" id="KOG3575">
    <property type="taxonomic scope" value="Eukaryota"/>
</dbReference>
<accession>T1JKD5</accession>
<evidence type="ECO:0000256" key="6">
    <source>
        <dbReference type="ARBA" id="ARBA00023163"/>
    </source>
</evidence>
<dbReference type="EMBL" id="JH432147">
    <property type="status" value="NOT_ANNOTATED_CDS"/>
    <property type="molecule type" value="Genomic_DNA"/>
</dbReference>
<keyword evidence="5 9" id="KW-0238">DNA-binding</keyword>
<evidence type="ECO:0000313" key="13">
    <source>
        <dbReference type="EnsemblMetazoa" id="SMAR014315-PA"/>
    </source>
</evidence>
<dbReference type="Gene3D" id="1.10.565.10">
    <property type="entry name" value="Retinoid X Receptor"/>
    <property type="match status" value="1"/>
</dbReference>
<dbReference type="PANTHER" id="PTHR24082">
    <property type="entry name" value="NUCLEAR HORMONE RECEPTOR"/>
    <property type="match status" value="1"/>
</dbReference>
<reference evidence="14" key="1">
    <citation type="submission" date="2011-05" db="EMBL/GenBank/DDBJ databases">
        <authorList>
            <person name="Richards S.R."/>
            <person name="Qu J."/>
            <person name="Jiang H."/>
            <person name="Jhangiani S.N."/>
            <person name="Agravi P."/>
            <person name="Goodspeed R."/>
            <person name="Gross S."/>
            <person name="Mandapat C."/>
            <person name="Jackson L."/>
            <person name="Mathew T."/>
            <person name="Pu L."/>
            <person name="Thornton R."/>
            <person name="Saada N."/>
            <person name="Wilczek-Boney K.B."/>
            <person name="Lee S."/>
            <person name="Kovar C."/>
            <person name="Wu Y."/>
            <person name="Scherer S.E."/>
            <person name="Worley K.C."/>
            <person name="Muzny D.M."/>
            <person name="Gibbs R."/>
        </authorList>
    </citation>
    <scope>NUCLEOTIDE SEQUENCE</scope>
    <source>
        <strain evidence="14">Brora</strain>
    </source>
</reference>
<keyword evidence="7 9" id="KW-0675">Receptor</keyword>
<dbReference type="PROSITE" id="PS51030">
    <property type="entry name" value="NUCLEAR_REC_DBD_2"/>
    <property type="match status" value="1"/>
</dbReference>
<dbReference type="STRING" id="126957.T1JKD5"/>
<dbReference type="GO" id="GO:0000122">
    <property type="term" value="P:negative regulation of transcription by RNA polymerase II"/>
    <property type="evidence" value="ECO:0007669"/>
    <property type="project" value="TreeGrafter"/>
</dbReference>
<dbReference type="SMART" id="SM00399">
    <property type="entry name" value="ZnF_C4"/>
    <property type="match status" value="1"/>
</dbReference>
<dbReference type="InterPro" id="IPR013088">
    <property type="entry name" value="Znf_NHR/GATA"/>
</dbReference>
<keyword evidence="6 9" id="KW-0804">Transcription</keyword>
<evidence type="ECO:0000259" key="12">
    <source>
        <dbReference type="PROSITE" id="PS51843"/>
    </source>
</evidence>
<evidence type="ECO:0000256" key="4">
    <source>
        <dbReference type="ARBA" id="ARBA00023015"/>
    </source>
</evidence>
<dbReference type="GO" id="GO:0000978">
    <property type="term" value="F:RNA polymerase II cis-regulatory region sequence-specific DNA binding"/>
    <property type="evidence" value="ECO:0007669"/>
    <property type="project" value="TreeGrafter"/>
</dbReference>
<evidence type="ECO:0000313" key="14">
    <source>
        <dbReference type="Proteomes" id="UP000014500"/>
    </source>
</evidence>
<dbReference type="HOGENOM" id="CLU_540059_0_0_1"/>
<dbReference type="GO" id="GO:0030154">
    <property type="term" value="P:cell differentiation"/>
    <property type="evidence" value="ECO:0007669"/>
    <property type="project" value="TreeGrafter"/>
</dbReference>
<dbReference type="PRINTS" id="PR00047">
    <property type="entry name" value="STROIDFINGER"/>
</dbReference>
<evidence type="ECO:0000256" key="10">
    <source>
        <dbReference type="SAM" id="MobiDB-lite"/>
    </source>
</evidence>
<dbReference type="Pfam" id="PF00105">
    <property type="entry name" value="zf-C4"/>
    <property type="match status" value="1"/>
</dbReference>
<keyword evidence="8 9" id="KW-0539">Nucleus</keyword>
<dbReference type="Gene3D" id="3.30.50.10">
    <property type="entry name" value="Erythroid Transcription Factor GATA-1, subunit A"/>
    <property type="match status" value="1"/>
</dbReference>
<protein>
    <recommendedName>
        <fullName evidence="15">Nuclear receptor domain-containing protein</fullName>
    </recommendedName>
</protein>
<evidence type="ECO:0000259" key="11">
    <source>
        <dbReference type="PROSITE" id="PS51030"/>
    </source>
</evidence>
<organism evidence="13 14">
    <name type="scientific">Strigamia maritima</name>
    <name type="common">European centipede</name>
    <name type="synonym">Geophilus maritimus</name>
    <dbReference type="NCBI Taxonomy" id="126957"/>
    <lineage>
        <taxon>Eukaryota</taxon>
        <taxon>Metazoa</taxon>
        <taxon>Ecdysozoa</taxon>
        <taxon>Arthropoda</taxon>
        <taxon>Myriapoda</taxon>
        <taxon>Chilopoda</taxon>
        <taxon>Pleurostigmophora</taxon>
        <taxon>Geophilomorpha</taxon>
        <taxon>Linotaeniidae</taxon>
        <taxon>Strigamia</taxon>
    </lineage>
</organism>
<dbReference type="InterPro" id="IPR035500">
    <property type="entry name" value="NHR-like_dom_sf"/>
</dbReference>
<dbReference type="EnsemblMetazoa" id="SMAR014315-RA">
    <property type="protein sequence ID" value="SMAR014315-PA"/>
    <property type="gene ID" value="SMAR014315"/>
</dbReference>
<dbReference type="GO" id="GO:0008270">
    <property type="term" value="F:zinc ion binding"/>
    <property type="evidence" value="ECO:0007669"/>
    <property type="project" value="UniProtKB-KW"/>
</dbReference>
<evidence type="ECO:0000256" key="1">
    <source>
        <dbReference type="ARBA" id="ARBA00022723"/>
    </source>
</evidence>
<keyword evidence="2 9" id="KW-0863">Zinc-finger</keyword>
<evidence type="ECO:0000256" key="3">
    <source>
        <dbReference type="ARBA" id="ARBA00022833"/>
    </source>
</evidence>
<dbReference type="GO" id="GO:0045944">
    <property type="term" value="P:positive regulation of transcription by RNA polymerase II"/>
    <property type="evidence" value="ECO:0007669"/>
    <property type="project" value="TreeGrafter"/>
</dbReference>
<name>T1JKD5_STRMM</name>
<dbReference type="InterPro" id="IPR000536">
    <property type="entry name" value="Nucl_hrmn_rcpt_lig-bd"/>
</dbReference>
<evidence type="ECO:0000256" key="7">
    <source>
        <dbReference type="ARBA" id="ARBA00023170"/>
    </source>
</evidence>
<keyword evidence="1 9" id="KW-0479">Metal-binding</keyword>
<dbReference type="AlphaFoldDB" id="T1JKD5"/>
<feature type="domain" description="NR LBD" evidence="12">
    <location>
        <begin position="216"/>
        <end position="451"/>
    </location>
</feature>
<keyword evidence="3 9" id="KW-0862">Zinc</keyword>